<feature type="region of interest" description="Disordered" evidence="5">
    <location>
        <begin position="1201"/>
        <end position="1229"/>
    </location>
</feature>
<evidence type="ECO:0000256" key="3">
    <source>
        <dbReference type="ARBA" id="ARBA00023125"/>
    </source>
</evidence>
<keyword evidence="3" id="KW-0238">DNA-binding</keyword>
<dbReference type="InterPro" id="IPR014710">
    <property type="entry name" value="RmlC-like_jellyroll"/>
</dbReference>
<feature type="compositionally biased region" description="Basic residues" evidence="5">
    <location>
        <begin position="1004"/>
        <end position="1021"/>
    </location>
</feature>
<feature type="compositionally biased region" description="Acidic residues" evidence="5">
    <location>
        <begin position="920"/>
        <end position="929"/>
    </location>
</feature>
<comment type="caution">
    <text evidence="7">The sequence shown here is derived from an EMBL/GenBank/DDBJ whole genome shotgun (WGS) entry which is preliminary data.</text>
</comment>
<feature type="domain" description="Mif2/CENP-C cupin" evidence="6">
    <location>
        <begin position="1410"/>
        <end position="1484"/>
    </location>
</feature>
<feature type="compositionally biased region" description="Basic residues" evidence="5">
    <location>
        <begin position="1327"/>
        <end position="1343"/>
    </location>
</feature>
<proteinExistence type="inferred from homology"/>
<feature type="region of interest" description="Disordered" evidence="5">
    <location>
        <begin position="1326"/>
        <end position="1346"/>
    </location>
</feature>
<dbReference type="PANTHER" id="PTHR16684">
    <property type="entry name" value="CENTROMERE PROTEIN C"/>
    <property type="match status" value="1"/>
</dbReference>
<feature type="compositionally biased region" description="Polar residues" evidence="5">
    <location>
        <begin position="83"/>
        <end position="102"/>
    </location>
</feature>
<name>A0AA88XSJ2_PINIB</name>
<feature type="compositionally biased region" description="Basic and acidic residues" evidence="5">
    <location>
        <begin position="902"/>
        <end position="919"/>
    </location>
</feature>
<feature type="compositionally biased region" description="Acidic residues" evidence="5">
    <location>
        <begin position="964"/>
        <end position="974"/>
    </location>
</feature>
<feature type="compositionally biased region" description="Acidic residues" evidence="5">
    <location>
        <begin position="780"/>
        <end position="791"/>
    </location>
</feature>
<feature type="compositionally biased region" description="Basic and acidic residues" evidence="5">
    <location>
        <begin position="829"/>
        <end position="844"/>
    </location>
</feature>
<dbReference type="Gene3D" id="2.60.120.10">
    <property type="entry name" value="Jelly Rolls"/>
    <property type="match status" value="1"/>
</dbReference>
<organism evidence="7 8">
    <name type="scientific">Pinctada imbricata</name>
    <name type="common">Atlantic pearl-oyster</name>
    <name type="synonym">Pinctada martensii</name>
    <dbReference type="NCBI Taxonomy" id="66713"/>
    <lineage>
        <taxon>Eukaryota</taxon>
        <taxon>Metazoa</taxon>
        <taxon>Spiralia</taxon>
        <taxon>Lophotrochozoa</taxon>
        <taxon>Mollusca</taxon>
        <taxon>Bivalvia</taxon>
        <taxon>Autobranchia</taxon>
        <taxon>Pteriomorphia</taxon>
        <taxon>Pterioida</taxon>
        <taxon>Pterioidea</taxon>
        <taxon>Pteriidae</taxon>
        <taxon>Pinctada</taxon>
    </lineage>
</organism>
<dbReference type="GO" id="GO:0019237">
    <property type="term" value="F:centromeric DNA binding"/>
    <property type="evidence" value="ECO:0007669"/>
    <property type="project" value="InterPro"/>
</dbReference>
<feature type="region of interest" description="Disordered" evidence="5">
    <location>
        <begin position="552"/>
        <end position="710"/>
    </location>
</feature>
<feature type="region of interest" description="Disordered" evidence="5">
    <location>
        <begin position="1"/>
        <end position="462"/>
    </location>
</feature>
<protein>
    <recommendedName>
        <fullName evidence="6">Mif2/CENP-C cupin domain-containing protein</fullName>
    </recommendedName>
</protein>
<dbReference type="SUPFAM" id="SSF51182">
    <property type="entry name" value="RmlC-like cupins"/>
    <property type="match status" value="1"/>
</dbReference>
<feature type="compositionally biased region" description="Basic and acidic residues" evidence="5">
    <location>
        <begin position="853"/>
        <end position="872"/>
    </location>
</feature>
<dbReference type="Proteomes" id="UP001186944">
    <property type="component" value="Unassembled WGS sequence"/>
</dbReference>
<dbReference type="EMBL" id="VSWD01000010">
    <property type="protein sequence ID" value="KAK3090914.1"/>
    <property type="molecule type" value="Genomic_DNA"/>
</dbReference>
<comment type="subcellular location">
    <subcellularLocation>
        <location evidence="1">Nucleus</location>
    </subcellularLocation>
</comment>
<evidence type="ECO:0000256" key="2">
    <source>
        <dbReference type="ARBA" id="ARBA00010291"/>
    </source>
</evidence>
<dbReference type="InterPro" id="IPR025974">
    <property type="entry name" value="Mif2/CENP-C_cupin"/>
</dbReference>
<dbReference type="PANTHER" id="PTHR16684:SF11">
    <property type="entry name" value="CENTROMERE PROTEIN C"/>
    <property type="match status" value="1"/>
</dbReference>
<dbReference type="GO" id="GO:0051382">
    <property type="term" value="P:kinetochore assembly"/>
    <property type="evidence" value="ECO:0007669"/>
    <property type="project" value="InterPro"/>
</dbReference>
<feature type="compositionally biased region" description="Basic residues" evidence="5">
    <location>
        <begin position="873"/>
        <end position="885"/>
    </location>
</feature>
<feature type="compositionally biased region" description="Basic and acidic residues" evidence="5">
    <location>
        <begin position="135"/>
        <end position="219"/>
    </location>
</feature>
<feature type="compositionally biased region" description="Polar residues" evidence="5">
    <location>
        <begin position="678"/>
        <end position="691"/>
    </location>
</feature>
<feature type="compositionally biased region" description="Basic and acidic residues" evidence="5">
    <location>
        <begin position="930"/>
        <end position="944"/>
    </location>
</feature>
<dbReference type="GO" id="GO:0051455">
    <property type="term" value="P:spindle attachment to meiosis I kinetochore"/>
    <property type="evidence" value="ECO:0007669"/>
    <property type="project" value="TreeGrafter"/>
</dbReference>
<reference evidence="7" key="1">
    <citation type="submission" date="2019-08" db="EMBL/GenBank/DDBJ databases">
        <title>The improved chromosome-level genome for the pearl oyster Pinctada fucata martensii using PacBio sequencing and Hi-C.</title>
        <authorList>
            <person name="Zheng Z."/>
        </authorList>
    </citation>
    <scope>NUCLEOTIDE SEQUENCE</scope>
    <source>
        <strain evidence="7">ZZ-2019</strain>
        <tissue evidence="7">Adductor muscle</tissue>
    </source>
</reference>
<evidence type="ECO:0000256" key="4">
    <source>
        <dbReference type="ARBA" id="ARBA00023242"/>
    </source>
</evidence>
<dbReference type="InterPro" id="IPR028386">
    <property type="entry name" value="CENP-C/Mif2/cnp3"/>
</dbReference>
<dbReference type="GO" id="GO:0051315">
    <property type="term" value="P:attachment of mitotic spindle microtubules to kinetochore"/>
    <property type="evidence" value="ECO:0007669"/>
    <property type="project" value="TreeGrafter"/>
</dbReference>
<feature type="compositionally biased region" description="Basic and acidic residues" evidence="5">
    <location>
        <begin position="57"/>
        <end position="75"/>
    </location>
</feature>
<accession>A0AA88XSJ2</accession>
<feature type="compositionally biased region" description="Basic residues" evidence="5">
    <location>
        <begin position="38"/>
        <end position="49"/>
    </location>
</feature>
<dbReference type="GO" id="GO:0000776">
    <property type="term" value="C:kinetochore"/>
    <property type="evidence" value="ECO:0007669"/>
    <property type="project" value="InterPro"/>
</dbReference>
<feature type="compositionally biased region" description="Polar residues" evidence="5">
    <location>
        <begin position="818"/>
        <end position="828"/>
    </location>
</feature>
<feature type="compositionally biased region" description="Basic and acidic residues" evidence="5">
    <location>
        <begin position="231"/>
        <end position="242"/>
    </location>
</feature>
<gene>
    <name evidence="7" type="ORF">FSP39_015694</name>
</gene>
<keyword evidence="8" id="KW-1185">Reference proteome</keyword>
<feature type="compositionally biased region" description="Polar residues" evidence="5">
    <location>
        <begin position="649"/>
        <end position="658"/>
    </location>
</feature>
<comment type="similarity">
    <text evidence="2">Belongs to the CENP-C/MIF2 family.</text>
</comment>
<feature type="compositionally biased region" description="Basic and acidic residues" evidence="5">
    <location>
        <begin position="331"/>
        <end position="382"/>
    </location>
</feature>
<feature type="compositionally biased region" description="Basic and acidic residues" evidence="5">
    <location>
        <begin position="250"/>
        <end position="319"/>
    </location>
</feature>
<evidence type="ECO:0000259" key="6">
    <source>
        <dbReference type="Pfam" id="PF11699"/>
    </source>
</evidence>
<feature type="compositionally biased region" description="Basic and acidic residues" evidence="5">
    <location>
        <begin position="664"/>
        <end position="673"/>
    </location>
</feature>
<dbReference type="GO" id="GO:0005634">
    <property type="term" value="C:nucleus"/>
    <property type="evidence" value="ECO:0007669"/>
    <property type="project" value="UniProtKB-SubCell"/>
</dbReference>
<evidence type="ECO:0000313" key="8">
    <source>
        <dbReference type="Proteomes" id="UP001186944"/>
    </source>
</evidence>
<feature type="compositionally biased region" description="Low complexity" evidence="5">
    <location>
        <begin position="1206"/>
        <end position="1218"/>
    </location>
</feature>
<evidence type="ECO:0000313" key="7">
    <source>
        <dbReference type="EMBL" id="KAK3090914.1"/>
    </source>
</evidence>
<feature type="region of interest" description="Disordered" evidence="5">
    <location>
        <begin position="768"/>
        <end position="1092"/>
    </location>
</feature>
<dbReference type="InterPro" id="IPR011051">
    <property type="entry name" value="RmlC_Cupin_sf"/>
</dbReference>
<feature type="compositionally biased region" description="Polar residues" evidence="5">
    <location>
        <begin position="793"/>
        <end position="808"/>
    </location>
</feature>
<feature type="compositionally biased region" description="Basic and acidic residues" evidence="5">
    <location>
        <begin position="620"/>
        <end position="634"/>
    </location>
</feature>
<keyword evidence="4" id="KW-0539">Nucleus</keyword>
<feature type="compositionally biased region" description="Basic and acidic residues" evidence="5">
    <location>
        <begin position="15"/>
        <end position="28"/>
    </location>
</feature>
<feature type="compositionally biased region" description="Basic and acidic residues" evidence="5">
    <location>
        <begin position="410"/>
        <end position="442"/>
    </location>
</feature>
<feature type="compositionally biased region" description="Basic residues" evidence="5">
    <location>
        <begin position="1044"/>
        <end position="1074"/>
    </location>
</feature>
<feature type="compositionally biased region" description="Basic residues" evidence="5">
    <location>
        <begin position="573"/>
        <end position="585"/>
    </location>
</feature>
<sequence length="1490" mass="169168">MTQKSGEQVARGLQRLREKKESSRRHNSDQNGPVSKLHNFRSLRWRTGRNPKAGKIIRKDKDGFDRFEDYFTESDRTDEDVTPVNSPSNGEVESHSNENLSRLSRHTVVEERDSDCDEDLSRTAQHKRNLSSHRTTIEEKDSQHREDLSRVSHHTMVDKRKSIHREDLSRTSHHTMEEERDSHHKEDLSRISHQAMAEEREDLSRTSHHTMVEEQENHCKKNLSRASHGITMEERDSKRNVDLSRASHHTMVEKREDLSRTSHHTMVEKREDLSRTSHRTMVEEREDLSRTSHRTMVEEREDLSRASHRTMVEEREDLSRASPQRASYHNMLEDRDSYHKEDLSRTSHHTIGEERDQGNKKTAETNAEKSQENQNQMEKEKMISSLCNVKSPVRRKSSVVEKSLSQQAAESEHEYSDNKDVEDNGMHDSHEHFNEKSNVTDREELDEKDDHREKRKSASTIKGKSIEETRSIAYNKSIVRTENLDTNRSVMDAIYKKLRGQSVQRIVLESDDNGSLVIDDDQDVHVFKLSGKKHEQMDNARTRKSLADRLRKRKGKSLGNVNENQKEAAEQVRRRKSTLTGKKKKDVVEVKGWSDEEGEEVDSQGKKESKSQKAARKSSRAKENARSNMQEKVKTTKGRKKQVKETKTTKLSKSASQKTGRKGQAIEKSHDVDDQAENENSTDSGTSNSGEENLEENRDVTKGKNCMVDMPHGKSVLTASNLDVAGSNIGSITKLDNATIAITPSFRTRKRLSYSVADLDERQNLKKRMSSIRARSSVDSIEEEAPLDDVESGNKTNQQKSVGKNSSKFVWLRDTESESSVTNVSLTRKSGDVQKTDKSRKSTDSLEAEDGEKEEKSVYDISPDKDEVIERGGKKKGRNQSRGKVKKDSKSSRSSRGGPKGKKTDNVKKKSVNEEKTSPDDEDKGEDDDQNRIHEDQGKEEMESPLHVQGNSTKTRSKQILLDSDTENDIEDDRPENLPFDMEPIENNEQSFTEHFQDSDEKSKQKHQSVGKKRNNRSAKSKAKESCSDESDAQSGEPQSLPRKTLKPLKKGSKSAKSRRTKVQTATKNKKRRHTEVGMGTEVLIRQEDTNQQKIDTPQRDFIADSQTPTGTVMTNEDIEAQYKSGISFRHSRRRTLNDLAEQGDLAETTVNPVGLSPPKNRRLTDVASTLTPILSKGSSQKKNKRRVTISNLVKEKTYQVHADTSGNSSSYSIGQSSTPHGVAPRFSMDSNASDLLSMNATPVHIYEVTTSQTPEPPVPMPKIPKLILPEEPHDGLRRSNRVRCRPVASYKGERVIYERRKSGLGIIGIQPSAVEIKVLKMEAERKRKHRKIKKGNKGRSPRRNLSTHVALDPDLSLSSESECEVIDHATGNIVTRTCMFSKDQQVFHGPTNRTPVKSDPFIMTVTTANDHFISGVLILRPLKEKPRQLVSKGSMTFLILKGKVSFTIHETTLIGEAEDLFCVPKGNTYSIQNLRKEEAKLSFQCVLHD</sequence>
<evidence type="ECO:0000256" key="5">
    <source>
        <dbReference type="SAM" id="MobiDB-lite"/>
    </source>
</evidence>
<evidence type="ECO:0000256" key="1">
    <source>
        <dbReference type="ARBA" id="ARBA00004123"/>
    </source>
</evidence>
<dbReference type="Pfam" id="PF11699">
    <property type="entry name" value="CENP-C_C"/>
    <property type="match status" value="1"/>
</dbReference>